<dbReference type="OrthoDB" id="5888at2"/>
<dbReference type="GO" id="GO:0031419">
    <property type="term" value="F:cobalamin binding"/>
    <property type="evidence" value="ECO:0007669"/>
    <property type="project" value="InterPro"/>
</dbReference>
<evidence type="ECO:0000259" key="1">
    <source>
        <dbReference type="PROSITE" id="PS51332"/>
    </source>
</evidence>
<dbReference type="InterPro" id="IPR006158">
    <property type="entry name" value="Cobalamin-bd"/>
</dbReference>
<dbReference type="Gene3D" id="3.40.50.280">
    <property type="entry name" value="Cobalamin-binding domain"/>
    <property type="match status" value="1"/>
</dbReference>
<protein>
    <submittedName>
        <fullName evidence="2">Methylmalonyl-CoA mutase</fullName>
    </submittedName>
</protein>
<accession>A0A415DWR9</accession>
<sequence length="584" mass="64542">MELKFKWKFNIKELPDMGTLNHEIDGIAKNVTIGRTLFMEKFGVSSEREYKERMMKEKKVMKHSAVGLNSWQAQEEGLEKIYDELTKSGSYIDRYGACLDWVMGVPEEHRSKIQPGSGLILKNEDEWARLGQVVPVQPHLGDHIIGSLNSLQNTMLGLKAGVTTIGNISHYYTYEYPGLDMEEYRTIDMVKAIGLMARLSDQGTIIHSNLDDGFGAQFHDLANLVGYAKLERYICEDLLGARVGHCFGNLFNDPMIRIIFNSAMGKINTYHTPGSMIYGNTIDFSYNMPKNYGAVTSYAMADAIGQMICPSGHAITPIPVTEAIRVPAVDEIIDAHNTVDMAIESAKYYKDYVDVQKVEAEADILVACGNIFFERVLNGLDEQNIDITHPGEVLAALKAIGVTQLETNFGVGRKDAEAMRGRIPVRPTSIVKEIDRQQTTIINGIDGLDKRPLKGVNVIVASTDVHEFGKEISKTVLQKAGAEVFDLGTNVAIAELGDTVIETESRAVLISTYNGIAFSFGEEMVKTFRNLGIDVPIVMGGRLNEPMDGSDLPVDVADRLAAMGINVDNDIDKIVDYLVKVLDL</sequence>
<gene>
    <name evidence="2" type="ORF">DW099_17365</name>
</gene>
<evidence type="ECO:0000313" key="3">
    <source>
        <dbReference type="Proteomes" id="UP000284841"/>
    </source>
</evidence>
<organism evidence="2 3">
    <name type="scientific">Emergencia timonensis</name>
    <dbReference type="NCBI Taxonomy" id="1776384"/>
    <lineage>
        <taxon>Bacteria</taxon>
        <taxon>Bacillati</taxon>
        <taxon>Bacillota</taxon>
        <taxon>Clostridia</taxon>
        <taxon>Peptostreptococcales</taxon>
        <taxon>Anaerovoracaceae</taxon>
        <taxon>Emergencia</taxon>
    </lineage>
</organism>
<keyword evidence="3" id="KW-1185">Reference proteome</keyword>
<dbReference type="Proteomes" id="UP000284841">
    <property type="component" value="Unassembled WGS sequence"/>
</dbReference>
<comment type="caution">
    <text evidence="2">The sequence shown here is derived from an EMBL/GenBank/DDBJ whole genome shotgun (WGS) entry which is preliminary data.</text>
</comment>
<evidence type="ECO:0000313" key="2">
    <source>
        <dbReference type="EMBL" id="RHJ84739.1"/>
    </source>
</evidence>
<dbReference type="InterPro" id="IPR036724">
    <property type="entry name" value="Cobalamin-bd_sf"/>
</dbReference>
<dbReference type="EMBL" id="QRMS01000006">
    <property type="protein sequence ID" value="RHJ84739.1"/>
    <property type="molecule type" value="Genomic_DNA"/>
</dbReference>
<dbReference type="STRING" id="1776384.GCA_900086585_01262"/>
<feature type="domain" description="B12-binding" evidence="1">
    <location>
        <begin position="453"/>
        <end position="584"/>
    </location>
</feature>
<name>A0A415DWR9_9FIRM</name>
<dbReference type="AlphaFoldDB" id="A0A415DWR9"/>
<dbReference type="PROSITE" id="PS51332">
    <property type="entry name" value="B12_BINDING"/>
    <property type="match status" value="1"/>
</dbReference>
<dbReference type="GO" id="GO:0046872">
    <property type="term" value="F:metal ion binding"/>
    <property type="evidence" value="ECO:0007669"/>
    <property type="project" value="InterPro"/>
</dbReference>
<dbReference type="SUPFAM" id="SSF52242">
    <property type="entry name" value="Cobalamin (vitamin B12)-binding domain"/>
    <property type="match status" value="1"/>
</dbReference>
<dbReference type="RefSeq" id="WP_118336511.1">
    <property type="nucleotide sequence ID" value="NZ_AP025567.1"/>
</dbReference>
<dbReference type="Pfam" id="PF02310">
    <property type="entry name" value="B12-binding"/>
    <property type="match status" value="1"/>
</dbReference>
<proteinExistence type="predicted"/>
<reference evidence="2 3" key="1">
    <citation type="submission" date="2018-08" db="EMBL/GenBank/DDBJ databases">
        <title>A genome reference for cultivated species of the human gut microbiota.</title>
        <authorList>
            <person name="Zou Y."/>
            <person name="Xue W."/>
            <person name="Luo G."/>
        </authorList>
    </citation>
    <scope>NUCLEOTIDE SEQUENCE [LARGE SCALE GENOMIC DNA]</scope>
    <source>
        <strain evidence="2 3">AM07-24</strain>
    </source>
</reference>